<gene>
    <name evidence="8" type="ORF">CPELLU_LOCUS1180</name>
</gene>
<feature type="transmembrane region" description="Helical" evidence="7">
    <location>
        <begin position="287"/>
        <end position="308"/>
    </location>
</feature>
<feature type="transmembrane region" description="Helical" evidence="7">
    <location>
        <begin position="114"/>
        <end position="133"/>
    </location>
</feature>
<dbReference type="OrthoDB" id="192733at2759"/>
<keyword evidence="7" id="KW-0029">Amino-acid transport</keyword>
<evidence type="ECO:0000256" key="3">
    <source>
        <dbReference type="ARBA" id="ARBA00022448"/>
    </source>
</evidence>
<dbReference type="PANTHER" id="PTHR23519:SF1">
    <property type="entry name" value="AUTOPHAGY-RELATED PROTEIN 22"/>
    <property type="match status" value="1"/>
</dbReference>
<accession>A0A9N8Z4R5</accession>
<dbReference type="GO" id="GO:0012505">
    <property type="term" value="C:endomembrane system"/>
    <property type="evidence" value="ECO:0007669"/>
    <property type="project" value="UniProtKB-SubCell"/>
</dbReference>
<dbReference type="InterPro" id="IPR024671">
    <property type="entry name" value="Atg22-like"/>
</dbReference>
<evidence type="ECO:0000256" key="5">
    <source>
        <dbReference type="ARBA" id="ARBA00022989"/>
    </source>
</evidence>
<keyword evidence="6 7" id="KW-0472">Membrane</keyword>
<protein>
    <recommendedName>
        <fullName evidence="7">Autophagy-related protein</fullName>
    </recommendedName>
</protein>
<evidence type="ECO:0000256" key="6">
    <source>
        <dbReference type="ARBA" id="ARBA00023136"/>
    </source>
</evidence>
<comment type="caution">
    <text evidence="8">The sequence shown here is derived from an EMBL/GenBank/DDBJ whole genome shotgun (WGS) entry which is preliminary data.</text>
</comment>
<evidence type="ECO:0000256" key="7">
    <source>
        <dbReference type="RuleBase" id="RU363073"/>
    </source>
</evidence>
<feature type="transmembrane region" description="Helical" evidence="7">
    <location>
        <begin position="256"/>
        <end position="275"/>
    </location>
</feature>
<feature type="transmembrane region" description="Helical" evidence="7">
    <location>
        <begin position="203"/>
        <end position="223"/>
    </location>
</feature>
<dbReference type="GO" id="GO:0006865">
    <property type="term" value="P:amino acid transport"/>
    <property type="evidence" value="ECO:0007669"/>
    <property type="project" value="UniProtKB-KW"/>
</dbReference>
<keyword evidence="3 7" id="KW-0813">Transport</keyword>
<evidence type="ECO:0000313" key="9">
    <source>
        <dbReference type="Proteomes" id="UP000789759"/>
    </source>
</evidence>
<keyword evidence="7" id="KW-0072">Autophagy</keyword>
<feature type="transmembrane region" description="Helical" evidence="7">
    <location>
        <begin position="350"/>
        <end position="368"/>
    </location>
</feature>
<comment type="function">
    <text evidence="7">Vacuolar effluxer which mediate the efflux of amino acids resulting from autophagic degradation. The release of autophagic amino acids allows the maintenance of protein synthesis and viability during nitrogen starvation.</text>
</comment>
<keyword evidence="5 7" id="KW-1133">Transmembrane helix</keyword>
<name>A0A9N8Z4R5_9GLOM</name>
<dbReference type="Pfam" id="PF11700">
    <property type="entry name" value="ATG22"/>
    <property type="match status" value="1"/>
</dbReference>
<dbReference type="InterPro" id="IPR036259">
    <property type="entry name" value="MFS_trans_sf"/>
</dbReference>
<feature type="transmembrane region" description="Helical" evidence="7">
    <location>
        <begin position="139"/>
        <end position="164"/>
    </location>
</feature>
<keyword evidence="7" id="KW-0926">Vacuole</keyword>
<comment type="caution">
    <text evidence="7">Lacks conserved residue(s) required for the propagation of feature annotation.</text>
</comment>
<dbReference type="GO" id="GO:0006914">
    <property type="term" value="P:autophagy"/>
    <property type="evidence" value="ECO:0007669"/>
    <property type="project" value="UniProtKB-KW"/>
</dbReference>
<feature type="transmembrane region" description="Helical" evidence="7">
    <location>
        <begin position="28"/>
        <end position="47"/>
    </location>
</feature>
<feature type="transmembrane region" description="Helical" evidence="7">
    <location>
        <begin position="320"/>
        <end position="344"/>
    </location>
</feature>
<dbReference type="AlphaFoldDB" id="A0A9N8Z4R5"/>
<dbReference type="SUPFAM" id="SSF103473">
    <property type="entry name" value="MFS general substrate transporter"/>
    <property type="match status" value="1"/>
</dbReference>
<comment type="similarity">
    <text evidence="2 7">Belongs to the ATG22 family.</text>
</comment>
<evidence type="ECO:0000256" key="1">
    <source>
        <dbReference type="ARBA" id="ARBA00004127"/>
    </source>
</evidence>
<feature type="transmembrane region" description="Helical" evidence="7">
    <location>
        <begin position="83"/>
        <end position="102"/>
    </location>
</feature>
<dbReference type="PANTHER" id="PTHR23519">
    <property type="entry name" value="AUTOPHAGY-RELATED PROTEIN 22"/>
    <property type="match status" value="1"/>
</dbReference>
<evidence type="ECO:0000256" key="2">
    <source>
        <dbReference type="ARBA" id="ARBA00006978"/>
    </source>
</evidence>
<dbReference type="EMBL" id="CAJVQA010000410">
    <property type="protein sequence ID" value="CAG8473366.1"/>
    <property type="molecule type" value="Genomic_DNA"/>
</dbReference>
<organism evidence="8 9">
    <name type="scientific">Cetraspora pellucida</name>
    <dbReference type="NCBI Taxonomy" id="1433469"/>
    <lineage>
        <taxon>Eukaryota</taxon>
        <taxon>Fungi</taxon>
        <taxon>Fungi incertae sedis</taxon>
        <taxon>Mucoromycota</taxon>
        <taxon>Glomeromycotina</taxon>
        <taxon>Glomeromycetes</taxon>
        <taxon>Diversisporales</taxon>
        <taxon>Gigasporaceae</taxon>
        <taxon>Cetraspora</taxon>
    </lineage>
</organism>
<reference evidence="8" key="1">
    <citation type="submission" date="2021-06" db="EMBL/GenBank/DDBJ databases">
        <authorList>
            <person name="Kallberg Y."/>
            <person name="Tangrot J."/>
            <person name="Rosling A."/>
        </authorList>
    </citation>
    <scope>NUCLEOTIDE SEQUENCE</scope>
    <source>
        <strain evidence="8">FL966</strain>
    </source>
</reference>
<keyword evidence="9" id="KW-1185">Reference proteome</keyword>
<keyword evidence="4 7" id="KW-0812">Transmembrane</keyword>
<dbReference type="GO" id="GO:0005774">
    <property type="term" value="C:vacuolar membrane"/>
    <property type="evidence" value="ECO:0007669"/>
    <property type="project" value="UniProtKB-SubCell"/>
</dbReference>
<dbReference type="InterPro" id="IPR050495">
    <property type="entry name" value="ATG22/LtaA_families"/>
</dbReference>
<proteinExistence type="inferred from homology"/>
<evidence type="ECO:0000256" key="4">
    <source>
        <dbReference type="ARBA" id="ARBA00022692"/>
    </source>
</evidence>
<comment type="subcellular location">
    <subcellularLocation>
        <location evidence="1">Endomembrane system</location>
        <topology evidence="1">Multi-pass membrane protein</topology>
    </subcellularLocation>
    <subcellularLocation>
        <location evidence="7">Vacuole membrane</location>
        <topology evidence="7">Multi-pass membrane protein</topology>
    </subcellularLocation>
</comment>
<sequence length="408" mass="45086">MNLDNSDEESNSSIVKKKLTPLTKRESIGWYFLCAASGIYGGAPIGASRAGYELDQVTPCNTTVANYNCVVRFGTGFIDTNSYSLYIISISVFVQTILFISCGSLADHGNMQKMFALLYGFIGAITTILFITVTSPQQYLLAGIFAIISNCCYGATNIFTIAYIPIFARNHPKIIDAKNSDMSISEIKFLEDKMTVKLSSNSLISAFFAIMIIMFAAGGILALLKGSPYAIQIALAFAGKTLSSTRSLWQTMKCLFGWFLLSDGVSTLIVVGVLFSRKQLGLNDAEISIITSLAPIFEIFGIFMLLYLQKLFHLTEKTLVVISSIFASVLPLYVILGFWLPFGLNNKWEIWMYLIWFGIAIGSINNYCRALFAIIIPIGHENEFFSLYQMTAKDAEAFSSKGIDNEIE</sequence>
<dbReference type="Proteomes" id="UP000789759">
    <property type="component" value="Unassembled WGS sequence"/>
</dbReference>
<evidence type="ECO:0000313" key="8">
    <source>
        <dbReference type="EMBL" id="CAG8473366.1"/>
    </source>
</evidence>